<evidence type="ECO:0000256" key="8">
    <source>
        <dbReference type="ARBA" id="ARBA00022840"/>
    </source>
</evidence>
<comment type="subcellular location">
    <subcellularLocation>
        <location evidence="1">Cytoplasm</location>
    </subcellularLocation>
</comment>
<evidence type="ECO:0000256" key="7">
    <source>
        <dbReference type="ARBA" id="ARBA00022741"/>
    </source>
</evidence>
<keyword evidence="11" id="KW-0808">Transferase</keyword>
<keyword evidence="5" id="KW-0819">tRNA processing</keyword>
<dbReference type="GO" id="GO:0002949">
    <property type="term" value="P:tRNA threonylcarbamoyladenosine modification"/>
    <property type="evidence" value="ECO:0007669"/>
    <property type="project" value="InterPro"/>
</dbReference>
<comment type="similarity">
    <text evidence="2">Belongs to the TsaE family.</text>
</comment>
<gene>
    <name evidence="11" type="primary">tsaE</name>
    <name evidence="11" type="ORF">FVF75_16010</name>
</gene>
<keyword evidence="7" id="KW-0547">Nucleotide-binding</keyword>
<evidence type="ECO:0000256" key="6">
    <source>
        <dbReference type="ARBA" id="ARBA00022723"/>
    </source>
</evidence>
<dbReference type="Gene3D" id="3.40.50.300">
    <property type="entry name" value="P-loop containing nucleotide triphosphate hydrolases"/>
    <property type="match status" value="1"/>
</dbReference>
<proteinExistence type="inferred from homology"/>
<keyword evidence="9" id="KW-0460">Magnesium</keyword>
<dbReference type="Proteomes" id="UP000322080">
    <property type="component" value="Unassembled WGS sequence"/>
</dbReference>
<evidence type="ECO:0000256" key="2">
    <source>
        <dbReference type="ARBA" id="ARBA00007599"/>
    </source>
</evidence>
<dbReference type="NCBIfam" id="TIGR00150">
    <property type="entry name" value="T6A_YjeE"/>
    <property type="match status" value="1"/>
</dbReference>
<protein>
    <recommendedName>
        <fullName evidence="3">tRNA threonylcarbamoyladenosine biosynthesis protein TsaE</fullName>
    </recommendedName>
    <alternativeName>
        <fullName evidence="10">t(6)A37 threonylcarbamoyladenosine biosynthesis protein TsaE</fullName>
    </alternativeName>
</protein>
<dbReference type="PANTHER" id="PTHR33540:SF2">
    <property type="entry name" value="TRNA THREONYLCARBAMOYLADENOSINE BIOSYNTHESIS PROTEIN TSAE"/>
    <property type="match status" value="1"/>
</dbReference>
<evidence type="ECO:0000256" key="5">
    <source>
        <dbReference type="ARBA" id="ARBA00022694"/>
    </source>
</evidence>
<keyword evidence="12" id="KW-1185">Reference proteome</keyword>
<comment type="caution">
    <text evidence="11">The sequence shown here is derived from an EMBL/GenBank/DDBJ whole genome shotgun (WGS) entry which is preliminary data.</text>
</comment>
<evidence type="ECO:0000313" key="12">
    <source>
        <dbReference type="Proteomes" id="UP000322080"/>
    </source>
</evidence>
<dbReference type="RefSeq" id="WP_148379795.1">
    <property type="nucleotide sequence ID" value="NZ_VSIY01000015.1"/>
</dbReference>
<evidence type="ECO:0000256" key="10">
    <source>
        <dbReference type="ARBA" id="ARBA00032441"/>
    </source>
</evidence>
<evidence type="ECO:0000256" key="3">
    <source>
        <dbReference type="ARBA" id="ARBA00019010"/>
    </source>
</evidence>
<keyword evidence="8" id="KW-0067">ATP-binding</keyword>
<dbReference type="InterPro" id="IPR027417">
    <property type="entry name" value="P-loop_NTPase"/>
</dbReference>
<dbReference type="SUPFAM" id="SSF52540">
    <property type="entry name" value="P-loop containing nucleoside triphosphate hydrolases"/>
    <property type="match status" value="1"/>
</dbReference>
<dbReference type="PANTHER" id="PTHR33540">
    <property type="entry name" value="TRNA THREONYLCARBAMOYLADENOSINE BIOSYNTHESIS PROTEIN TSAE"/>
    <property type="match status" value="1"/>
</dbReference>
<dbReference type="Pfam" id="PF02367">
    <property type="entry name" value="TsaE"/>
    <property type="match status" value="1"/>
</dbReference>
<dbReference type="GO" id="GO:0016740">
    <property type="term" value="F:transferase activity"/>
    <property type="evidence" value="ECO:0007669"/>
    <property type="project" value="UniProtKB-KW"/>
</dbReference>
<dbReference type="InterPro" id="IPR003442">
    <property type="entry name" value="T6A_TsaE"/>
</dbReference>
<keyword evidence="6" id="KW-0479">Metal-binding</keyword>
<organism evidence="11 12">
    <name type="scientific">Maritimibacter fusiformis</name>
    <dbReference type="NCBI Taxonomy" id="2603819"/>
    <lineage>
        <taxon>Bacteria</taxon>
        <taxon>Pseudomonadati</taxon>
        <taxon>Pseudomonadota</taxon>
        <taxon>Alphaproteobacteria</taxon>
        <taxon>Rhodobacterales</taxon>
        <taxon>Roseobacteraceae</taxon>
        <taxon>Maritimibacter</taxon>
    </lineage>
</organism>
<evidence type="ECO:0000256" key="9">
    <source>
        <dbReference type="ARBA" id="ARBA00022842"/>
    </source>
</evidence>
<reference evidence="11 12" key="1">
    <citation type="submission" date="2019-08" db="EMBL/GenBank/DDBJ databases">
        <title>Identification of a novel species of the genus Boseongicola.</title>
        <authorList>
            <person name="Zhang X.-Q."/>
        </authorList>
    </citation>
    <scope>NUCLEOTIDE SEQUENCE [LARGE SCALE GENOMIC DNA]</scope>
    <source>
        <strain evidence="11 12">HY14</strain>
    </source>
</reference>
<dbReference type="GO" id="GO:0046872">
    <property type="term" value="F:metal ion binding"/>
    <property type="evidence" value="ECO:0007669"/>
    <property type="project" value="UniProtKB-KW"/>
</dbReference>
<dbReference type="EMBL" id="VSIY01000015">
    <property type="protein sequence ID" value="TYB77757.1"/>
    <property type="molecule type" value="Genomic_DNA"/>
</dbReference>
<dbReference type="AlphaFoldDB" id="A0A5D0R8F1"/>
<accession>A0A5D0R8F1</accession>
<name>A0A5D0R8F1_9RHOB</name>
<keyword evidence="4" id="KW-0963">Cytoplasm</keyword>
<dbReference type="GO" id="GO:0005524">
    <property type="term" value="F:ATP binding"/>
    <property type="evidence" value="ECO:0007669"/>
    <property type="project" value="UniProtKB-KW"/>
</dbReference>
<evidence type="ECO:0000256" key="4">
    <source>
        <dbReference type="ARBA" id="ARBA00022490"/>
    </source>
</evidence>
<evidence type="ECO:0000313" key="11">
    <source>
        <dbReference type="EMBL" id="TYB77757.1"/>
    </source>
</evidence>
<sequence length="167" mass="18097">MSAWSARFILSSPEATARFAGAIAPRLAPGDVFLLDGPIGAGKTHFARALIHARQSADGAPVEDVPSPTFTLVQTYETPTVEIWHADLYRLTHPDDVEELGLTDAFDTAICLVEWPDRLGSLAPPGALSLAFTPGRTDNERIVEASATDPRWGMIFDPIEGEFSYDD</sequence>
<dbReference type="GO" id="GO:0005737">
    <property type="term" value="C:cytoplasm"/>
    <property type="evidence" value="ECO:0007669"/>
    <property type="project" value="UniProtKB-SubCell"/>
</dbReference>
<evidence type="ECO:0000256" key="1">
    <source>
        <dbReference type="ARBA" id="ARBA00004496"/>
    </source>
</evidence>